<dbReference type="Proteomes" id="UP000318571">
    <property type="component" value="Chromosome 11"/>
</dbReference>
<feature type="coiled-coil region" evidence="4">
    <location>
        <begin position="394"/>
        <end position="533"/>
    </location>
</feature>
<accession>A0A553PM05</accession>
<evidence type="ECO:0000256" key="2">
    <source>
        <dbReference type="ARBA" id="ARBA00011738"/>
    </source>
</evidence>
<comment type="similarity">
    <text evidence="1">Belongs to the tropomyosin family.</text>
</comment>
<gene>
    <name evidence="5" type="ORF">TCAL_06794</name>
</gene>
<dbReference type="FunFam" id="1.20.5.340:FF:000001">
    <property type="entry name" value="Tropomyosin alpha-1 chain isoform 2"/>
    <property type="match status" value="1"/>
</dbReference>
<organism evidence="5 6">
    <name type="scientific">Tigriopus californicus</name>
    <name type="common">Marine copepod</name>
    <dbReference type="NCBI Taxonomy" id="6832"/>
    <lineage>
        <taxon>Eukaryota</taxon>
        <taxon>Metazoa</taxon>
        <taxon>Ecdysozoa</taxon>
        <taxon>Arthropoda</taxon>
        <taxon>Crustacea</taxon>
        <taxon>Multicrustacea</taxon>
        <taxon>Hexanauplia</taxon>
        <taxon>Copepoda</taxon>
        <taxon>Harpacticoida</taxon>
        <taxon>Harpacticidae</taxon>
        <taxon>Tigriopus</taxon>
    </lineage>
</organism>
<dbReference type="STRING" id="6832.A0A553PM05"/>
<dbReference type="Pfam" id="PF00261">
    <property type="entry name" value="Tropomyosin"/>
    <property type="match status" value="2"/>
</dbReference>
<dbReference type="AlphaFoldDB" id="A0A553PM05"/>
<dbReference type="PANTHER" id="PTHR19269">
    <property type="entry name" value="TROPOMYOSIN"/>
    <property type="match status" value="1"/>
</dbReference>
<reference evidence="5 6" key="1">
    <citation type="journal article" date="2018" name="Nat. Ecol. Evol.">
        <title>Genomic signatures of mitonuclear coevolution across populations of Tigriopus californicus.</title>
        <authorList>
            <person name="Barreto F.S."/>
            <person name="Watson E.T."/>
            <person name="Lima T.G."/>
            <person name="Willett C.S."/>
            <person name="Edmands S."/>
            <person name="Li W."/>
            <person name="Burton R.S."/>
        </authorList>
    </citation>
    <scope>NUCLEOTIDE SEQUENCE [LARGE SCALE GENOMIC DNA]</scope>
    <source>
        <strain evidence="5 6">San Diego</strain>
    </source>
</reference>
<dbReference type="InterPro" id="IPR000533">
    <property type="entry name" value="Tropomyosin"/>
</dbReference>
<dbReference type="OMA" id="ANEDSTQ"/>
<dbReference type="PRINTS" id="PR00194">
    <property type="entry name" value="TROPOMYOSIN"/>
</dbReference>
<keyword evidence="6" id="KW-1185">Reference proteome</keyword>
<feature type="coiled-coil region" evidence="4">
    <location>
        <begin position="22"/>
        <end position="56"/>
    </location>
</feature>
<dbReference type="Gene3D" id="1.20.5.170">
    <property type="match status" value="3"/>
</dbReference>
<evidence type="ECO:0000256" key="4">
    <source>
        <dbReference type="SAM" id="Coils"/>
    </source>
</evidence>
<dbReference type="FunFam" id="1.20.5.170:FF:000001">
    <property type="entry name" value="Tropomyosin alpha-1 chain isoform 1"/>
    <property type="match status" value="2"/>
</dbReference>
<keyword evidence="3 4" id="KW-0175">Coiled coil</keyword>
<feature type="coiled-coil region" evidence="4">
    <location>
        <begin position="141"/>
        <end position="365"/>
    </location>
</feature>
<feature type="coiled-coil region" evidence="4">
    <location>
        <begin position="85"/>
        <end position="112"/>
    </location>
</feature>
<comment type="subunit">
    <text evidence="2">Homodimer.</text>
</comment>
<evidence type="ECO:0000256" key="1">
    <source>
        <dbReference type="ARBA" id="ARBA00009036"/>
    </source>
</evidence>
<evidence type="ECO:0000256" key="3">
    <source>
        <dbReference type="ARBA" id="ARBA00023054"/>
    </source>
</evidence>
<dbReference type="SUPFAM" id="SSF57997">
    <property type="entry name" value="Tropomyosin"/>
    <property type="match status" value="2"/>
</dbReference>
<sequence length="551" mass="63662">MDSIKKKMQSLATETAKAVETANKFEEEIRRTNDIADGFEDQIRSIQKKMQTMEAQYDVCCENMLDVAQKLETKEKLFASAEADVGGLSRKLLLLEDEVDKSEERLAKAISSLCRESRRADQAVRKRQHLENSNTVNEEQSDILETQLKEARFMLEDSERKFEDISRKMGTLDTELERTNERAEMVENKIVNLEEELKVVGQNLQSLEVSEEKAMLREENYQKQLKEMRERLKIIESRDENATMNIGRLNVKIDQVEESLLAEKMKIKKAIKKKMTSLAAETANAEARAKKYEDEAKVANDIADKTEDQVRNLQKKLQTLEGKYDSTTENLFNAEAKLEEKEKILANAEADVGNLARRILLVEDEVQRSEERLAKSVQNLCAESKRADDTIRGRQRLEQAQAANEESIDTIESQLKEAKFMLAESERKYDDIARKLGRMESDLERANERAELGEDKIIGLEEELKVVGNNLQQLEVSEEKANHREETYQKQIHDLMERLKATETRAENAEMNIQRLNIRIDQVEDDLLAEKLKIKHISDDLDGTFREMNYF</sequence>
<dbReference type="EMBL" id="VCGU01000003">
    <property type="protein sequence ID" value="TRY78713.1"/>
    <property type="molecule type" value="Genomic_DNA"/>
</dbReference>
<protein>
    <submittedName>
        <fullName evidence="5">Uncharacterized protein</fullName>
    </submittedName>
</protein>
<evidence type="ECO:0000313" key="6">
    <source>
        <dbReference type="Proteomes" id="UP000318571"/>
    </source>
</evidence>
<evidence type="ECO:0000313" key="5">
    <source>
        <dbReference type="EMBL" id="TRY78713.1"/>
    </source>
</evidence>
<name>A0A553PM05_TIGCA</name>
<comment type="caution">
    <text evidence="5">The sequence shown here is derived from an EMBL/GenBank/DDBJ whole genome shotgun (WGS) entry which is preliminary data.</text>
</comment>
<proteinExistence type="inferred from homology"/>
<dbReference type="Gene3D" id="1.20.5.340">
    <property type="match status" value="2"/>
</dbReference>